<dbReference type="FunFam" id="3.40.50.300:FF:003494">
    <property type="entry name" value="Predicted protein"/>
    <property type="match status" value="1"/>
</dbReference>
<dbReference type="OMA" id="NNRHASK"/>
<protein>
    <recommendedName>
        <fullName evidence="2">AAA+ ATPase domain-containing protein</fullName>
    </recommendedName>
</protein>
<feature type="compositionally biased region" description="Basic and acidic residues" evidence="1">
    <location>
        <begin position="3347"/>
        <end position="3381"/>
    </location>
</feature>
<feature type="region of interest" description="Disordered" evidence="1">
    <location>
        <begin position="4662"/>
        <end position="4686"/>
    </location>
</feature>
<dbReference type="HOGENOM" id="CLU_000106_0_0_1"/>
<keyword evidence="4" id="KW-1185">Reference proteome</keyword>
<feature type="region of interest" description="Disordered" evidence="1">
    <location>
        <begin position="2379"/>
        <end position="2401"/>
    </location>
</feature>
<dbReference type="GO" id="GO:0005524">
    <property type="term" value="F:ATP binding"/>
    <property type="evidence" value="ECO:0007669"/>
    <property type="project" value="InterPro"/>
</dbReference>
<dbReference type="InterPro" id="IPR027417">
    <property type="entry name" value="P-loop_NTPase"/>
</dbReference>
<dbReference type="InParanoid" id="A7SF03"/>
<dbReference type="SMART" id="SM00382">
    <property type="entry name" value="AAA"/>
    <property type="match status" value="2"/>
</dbReference>
<dbReference type="GO" id="GO:0016887">
    <property type="term" value="F:ATP hydrolysis activity"/>
    <property type="evidence" value="ECO:0007669"/>
    <property type="project" value="InterPro"/>
</dbReference>
<dbReference type="PANTHER" id="PTHR22605:SF1">
    <property type="entry name" value="RZ-TYPE DOMAIN-CONTAINING PROTEIN"/>
    <property type="match status" value="1"/>
</dbReference>
<dbReference type="PANTHER" id="PTHR22605">
    <property type="entry name" value="RZ-TYPE DOMAIN-CONTAINING PROTEIN"/>
    <property type="match status" value="1"/>
</dbReference>
<dbReference type="InterPro" id="IPR031248">
    <property type="entry name" value="RNF213"/>
</dbReference>
<reference evidence="3 4" key="1">
    <citation type="journal article" date="2007" name="Science">
        <title>Sea anemone genome reveals ancestral eumetazoan gene repertoire and genomic organization.</title>
        <authorList>
            <person name="Putnam N.H."/>
            <person name="Srivastava M."/>
            <person name="Hellsten U."/>
            <person name="Dirks B."/>
            <person name="Chapman J."/>
            <person name="Salamov A."/>
            <person name="Terry A."/>
            <person name="Shapiro H."/>
            <person name="Lindquist E."/>
            <person name="Kapitonov V.V."/>
            <person name="Jurka J."/>
            <person name="Genikhovich G."/>
            <person name="Grigoriev I.V."/>
            <person name="Lucas S.M."/>
            <person name="Steele R.E."/>
            <person name="Finnerty J.R."/>
            <person name="Technau U."/>
            <person name="Martindale M.Q."/>
            <person name="Rokhsar D.S."/>
        </authorList>
    </citation>
    <scope>NUCLEOTIDE SEQUENCE [LARGE SCALE GENOMIC DNA]</scope>
    <source>
        <strain evidence="4">CH2 X CH6</strain>
    </source>
</reference>
<sequence>MEENSIPHGYVEGKISEWENQAMNVGHQSADGGRQDVHRDNKPPTHHQEVLKAVLHLYVDHEVESAEAIFEKPIEEHRNLTLKLFNAGGLDKYWKSEEIIIPKKDYDRVRYKFIVKYQKGVFGKLTSLFGLGSNDKVHERISRKLYKSPDQFCIFDPHGHNIDAMSNGHFFFIKMLYDETKYMNTSWELLIKCEHVGFGSLYYGQKQLDKFAEWLTKEVEQGLSYHQSCLICVLLYQLVSNQFYRYKRTIVLSTIVKKRTVDTILESLQSCPKDYLPDSSIESLKWVSNNLHRASSKTTRLHYINNFLSTLGVDIVLDFCTSHEMEKETEFDSIVSRILERLAVCEEKNATKMFAYLIDKAPALSSLWKLHVALQSNATSCTDLFLKKIRELFAWYKKPNLLEVDFWQQVPTGLKEALAVEFCHQLARQMKDSTRRAEQKTDIVITYLLDRDLQKFAKEDVYKVLETLAASVSIEHQNAARNVLNHQNIAQLWDAIEEDKRERLAIAIFEGSTRKMSGKLRKEKVNILFECLADICQIGVWKNDEKLLRTLRKTACVKAKDMGLDAVVDAYESISSLKEAATYMKLLRSLVAVEQARGDSVSQLLGIVRKCFPDIDRGREEILLALVCQSTLLQSNNDTSCEADVLQKMIEAFDLWKLAFGAKGEVARLTRDDNYLRAKRAVKWFANTTADGTLPFGFLEKLDKSKLIEFCCLTECDPGGGNEKDLSLRSRWSKRVHSLIDEKTSVKEKLRKLNRILNDVFKTASFLKLELRDKITILEELSVRGKTLDRTTYAEALDSAYWGPLGSIINCVEGVDKFCDLNIFANCMSASLHEFFKKKDHSTEDKDDTMSTAELLSIMTDHVLPYFKTFVPKILAPDGSITVGEMDQVLRGIDDVEGELQRACRVLDIDVIPGPTKGMIASYKNFPDTKSKVESVVEVLRTFELCNDSEMITALNAFVEVASPEVTLKYLFDSINQKDVQMVDKTITDDLADIMKELSVSKELVDFVRKTANDDMVYLIDAVEEHSDQLVQASTVSYLIDVHRFVCGLIKSTNPEEFIQAIESSYNNIKTATKERKKISKSTEMAAKVKVCGQHVHSLRGLHESLENRGELTKQIIANAVRRGCFQIEMKRDGPCEVLLTYPRREGGDERGEKYMVDLHDLRSRALLIVNADKGTDDGHMERQGEVVTPEELSQFIEQVDLVTEVSRKYELLRDSGLPTFQKKHWKKLTSLEDIQKLEKALEAELMQWNAILRKARGKHFFLNFFHASQIWNLKQFFTSKSGPATTEKRVAFNMLRLIDPRLEYNEMDGLKDMYKAPKKNDTEAELCAIGEALGSIFEKHSPVEEKVTVSSMSEGNVEPGKVFVAVLEPESKQTIHVIMSLFQNTTASLPKPSQVLFCHPETTWEEVELLLLRAFEASSHNRLSELHCIANVQGLPNDLQFDLVDTIKKFTTSSKGSFRLAVVCCGGAHNHFADEFADNVHHLGGMADADIRQVLAEQRPQVYLVTSELPGQGKTETIHTDAALKRRKVYTVPISGPMSRSKIVNLLCKCCFKPFHAIHFSIGAVDDPQELDILLFELIVVGSLAAGTKLFQLPIDAIYIEISNTLGHSLRDSLPVTKCFKRLEGRWEEYKNTITSNEITSPIQVVCHYLLAREKGTLETTELLFSGPQKLKPLSGKQCMRLLAQYVVLGTDPSFSILENFLTVLADQLIKFTRSQFFKPQHLSSMFQKGQGHDVRVKMFDALFQVALSFAARSVATCKAVQAEAISEKQSRDHTKTNLLETKATAGDMVARVESMIKWADNENVVIVFHGSGSVTAIYRAIEKVPQSVNDLFQSQAVEGPGLEDYNKMSQEDLQVRLERICNISNNKTQTESNGYALTPDNFMKMALILQRMQAGIPIIIMGETGCGKTSLVRYLAVTCDVKFYYFQFHAGITQDQIVKFIRKKNQEANNLQKTGKPVWVFLDEINTCDHLGTINEIVCHRNLLGTPLASNLVFIAACNPYRLRDEGKILTAGLGGKADTDEKSRLVYRVQPLPETMIDYVWDFGSLDEKDEEAYIGRMVEGVLKGKHRKMLVELLAASQAFVRLVEKNPYCVSLRDVRRTSVLINWFAEMLEKRKDLPDKEVPQNLKKYFEDSRKVDVDMRAIILSLAHCYVSRLPSTDIRKKYCDKMTQIFQTDNSSFSVNAFQSVVRAEQEDYLLRMELPEGTARNAALRENVFVILVCILNRIPVFVVGKPGCSKSLSMQIIRSNLRGKDSKDPFLKTLPQLFVVSFQGSESSTSDGIEKVFEKAKKYKKADNVLPVVLLDEIGLAEVSKFNPLKVLHRLLEHGDGTLPDVGVVGISNWALDAAKMNRAVHLSRPEPDVEDLFQTGLSLREAQVSQNERSRTRSGKAYDSSQQYDKDQIRSLAEAYFDYQKNQKQENFHGLRDYYSMVKCIGNRKDADECNAIQVALQRNFGGRSLGTGKIQSVFLEKLKKHQVVGEETSLPVKDLIRDNLYDKTARHLMVITNGDSAIGILDSTLADLKKEKITIFGSRFEEDLSADYNYRVLSRIILCMERDCVLILRDLENIYGSLYDMLNQNYVVVGGKKNCRVALGPYSNPMCQVHDGFRCIVLVDQSKVDYTDPPFLNRFEKQLLRFSDVLCPEQASIIEELKKWTKNISNWDVEVSSEYQSQDESNEVFAECDMFAGFHEDTLPSLVLKISENNDLPREEIVRSCKNHLMDVACPDGVLRSEKSRLNHENDEEVRHLSTEYFNSPQHHGFRYYLECSLNTEEDEQCKGRKFLVMTHSNIHADLSKELEGLVDVQSEKLSSFKSEKQLSKRIKQFWLDEHKSLFVLQCLPEHDSEHMLLAKANIELQREKYFRTRGSKSEIPAKHVCIVVHLQRGRHGFKSYPEGWQFNFLSGWTQMMLDELQRPRVSINSLLGIEISNTLTADVIPIRNIISSQLSWCFTRIRYPPSMELRPDEILKRAKNICSSEVVLECFQDIIKLWLSKDEDAVSTIEKEAWQVSVACDRKALANCSTFVKALEHFVYSRIREPLAKIVFFMENNSLWNCISGSEEKLTTWRELMDDPEMFDINKVSDQQGAESLVFTGTQVEQLFPFSPFFRQIIDNASEFYSQEYRALLLDDGNLDMEGRLTANSRKLLLARVCSVVEQRIPALLNSSFLCSHIEDYVDDILDVKSEMMSSKLCREVRVKLLRTAFLKEKEDSIVSIVSLVHSFFWEEDNVAVPLIEFVTAAQDVTGLNLDQVIDSFLKMKEGLGNEDKELEDTAAVDEETEKEEQGSSRTSPIPVQESLCDIDVQSKEPTEHDERSFARQEVVSLESVLDHENPTSKHYETCDPTTAAEDKVREDYSSEECKEESAEHQDDTSQECEKKGEDMQGIPDDCSEGSHGVSTEDGSEGFVEEETQTLEIFLVEEYCKALLPTKDIVSSIGGVVEWAKAVIHLLPLASKLQTGHPIIHFLRVCHDFLTEVLLQESLKPLPLYHIAEIGLQKEVQEKGFLDSPLCFQHVCEVVDGLRKDLKNEDVADEFMLRMFARCIDSNQDTEVMPDILQKISLSEDERLLTLAYPIIYRVLRSEKEAFALENYDQVLSNKIDEFPNLVLLSDVLSAMQQMNNRFVVMCCDLISEVAFRNIKVEMLSGSESPELRHFNKAMGILLQENIDSLFTTLCSVAYVRFFLASLAEFIRKHPNSLTENADEYSLLIDDINAAMTADSPTETTRMQVGIFLLKQVHEKLPMFELKRICEQNSRLKALKDLMWSSPDPAVKLSLNPFDDYENSSTEDTSSHPDSLNSSKRRMNFAASKVTSFYLLRSARNIKDTEDKAADLIAQQLKDVSKPYEEFILRILNRKAFGCQKLDISPETCSNDVQLAAFLAHLTAVITSNCNEKSQSTLELLLTDPVKLKGACIPSLPKKNPEEYKTRNISIVTSSQMQCYCEKCQGLTVMFKCSTAKPRCASCGSSKEPYKEDKAKHSVEAQQEISTGYVHCETFSLTDETIAIRQLTPVEFRVLHLLIHSLLLMGNAINLIDNEKLAKFLFKDDDSKNAIAFCLEHVTNDLQALCKLLCSNNEDVTNFLHCALKETTPSLLKDFGVPLPLGDASRSKWERGFAMALLPVLEKFQHCKIKPSPRGDAQTQITEDLVNEVVQPSCEVQLPVPSLFRNLRPKSFQALRCNYMNSPRDLQEKHALLGLFLEYHDKLRLVNNLVPIIKWCRLVENLLGRRLTRAQAKDKPIGDAVIRGGEELLQLANASRETLEKQFECFRKAWEDTVSCMNTETSGLEKSYIGEMDPIGYCLVEQHDYGQSLCKVLAFLTSMQNEFLEKVLSVAAAGKCASLGFLQKGASTSFLSAVHLQDAHESEVIQYKWTDIFLDHCQHHTEYGRGIEIIYDLEKIEKDMAFKFLLGKAYLTTQGGLREFVFSKRLFHDCAQILTELEQTVPQEPLPEEVKGGLKSLIEDRLENAKTLLENTEIVLCFLKRTGGKPDESLKMYTTIWKSQGFSKDLFPRLHDNLRLKHVVALYEFLEDKLSDAAVSCVEKQYRQELPAVGLQDKIKELEEEQQTDVLDAAVVALKRFIFRYIDMKPEPGHPLKLYMADPSLWPMGVVGERPDRDNYVLSRVVTKVFPEMLVTAHVHALLECYEQQLQVFHEKRKAPRLRTMSLQFTGPTGTRRPKRKGGRGGIGAGFS</sequence>
<dbReference type="FunFam" id="3.40.50.300:FF:003991">
    <property type="entry name" value="Predicted protein"/>
    <property type="match status" value="1"/>
</dbReference>
<dbReference type="InterPro" id="IPR011704">
    <property type="entry name" value="ATPase_dyneun-rel_AAA"/>
</dbReference>
<name>A7SF03_NEMVE</name>
<dbReference type="Pfam" id="PF07728">
    <property type="entry name" value="AAA_5"/>
    <property type="match status" value="1"/>
</dbReference>
<dbReference type="SUPFAM" id="SSF52540">
    <property type="entry name" value="P-loop containing nucleoside triphosphate hydrolases"/>
    <property type="match status" value="2"/>
</dbReference>
<dbReference type="InterPro" id="IPR003593">
    <property type="entry name" value="AAA+_ATPase"/>
</dbReference>
<feature type="compositionally biased region" description="Basic and acidic residues" evidence="1">
    <location>
        <begin position="3328"/>
        <end position="3340"/>
    </location>
</feature>
<dbReference type="CDD" id="cd00009">
    <property type="entry name" value="AAA"/>
    <property type="match status" value="1"/>
</dbReference>
<dbReference type="PhylomeDB" id="A7SF03"/>
<evidence type="ECO:0000313" key="4">
    <source>
        <dbReference type="Proteomes" id="UP000001593"/>
    </source>
</evidence>
<dbReference type="EMBL" id="DS469640">
    <property type="protein sequence ID" value="EDO37728.1"/>
    <property type="molecule type" value="Genomic_DNA"/>
</dbReference>
<feature type="domain" description="AAA+ ATPase" evidence="2">
    <location>
        <begin position="1896"/>
        <end position="2035"/>
    </location>
</feature>
<dbReference type="Proteomes" id="UP000001593">
    <property type="component" value="Unassembled WGS sequence"/>
</dbReference>
<feature type="compositionally biased region" description="Acidic residues" evidence="1">
    <location>
        <begin position="3267"/>
        <end position="3281"/>
    </location>
</feature>
<accession>A7SF03</accession>
<dbReference type="eggNOG" id="ENOG502QQ65">
    <property type="taxonomic scope" value="Eukaryota"/>
</dbReference>
<evidence type="ECO:0000256" key="1">
    <source>
        <dbReference type="SAM" id="MobiDB-lite"/>
    </source>
</evidence>
<dbReference type="Gene3D" id="3.40.50.300">
    <property type="entry name" value="P-loop containing nucleotide triphosphate hydrolases"/>
    <property type="match status" value="2"/>
</dbReference>
<feature type="region of interest" description="Disordered" evidence="1">
    <location>
        <begin position="3266"/>
        <end position="3298"/>
    </location>
</feature>
<evidence type="ECO:0000259" key="2">
    <source>
        <dbReference type="SMART" id="SM00382"/>
    </source>
</evidence>
<gene>
    <name evidence="3" type="ORF">NEMVEDRAFT_v1g244806</name>
</gene>
<feature type="domain" description="AAA+ ATPase" evidence="2">
    <location>
        <begin position="2227"/>
        <end position="2362"/>
    </location>
</feature>
<feature type="region of interest" description="Disordered" evidence="1">
    <location>
        <begin position="3328"/>
        <end position="3405"/>
    </location>
</feature>
<evidence type="ECO:0000313" key="3">
    <source>
        <dbReference type="EMBL" id="EDO37728.1"/>
    </source>
</evidence>
<organism evidence="3 4">
    <name type="scientific">Nematostella vectensis</name>
    <name type="common">Starlet sea anemone</name>
    <dbReference type="NCBI Taxonomy" id="45351"/>
    <lineage>
        <taxon>Eukaryota</taxon>
        <taxon>Metazoa</taxon>
        <taxon>Cnidaria</taxon>
        <taxon>Anthozoa</taxon>
        <taxon>Hexacorallia</taxon>
        <taxon>Actiniaria</taxon>
        <taxon>Edwardsiidae</taxon>
        <taxon>Nematostella</taxon>
    </lineage>
</organism>
<dbReference type="OrthoDB" id="2400221at2759"/>
<dbReference type="GO" id="GO:0004842">
    <property type="term" value="F:ubiquitin-protein transferase activity"/>
    <property type="evidence" value="ECO:0007669"/>
    <property type="project" value="InterPro"/>
</dbReference>
<dbReference type="KEGG" id="nve:5509270"/>
<proteinExistence type="predicted"/>